<dbReference type="PROSITE" id="PS01276">
    <property type="entry name" value="PEPTIDASE_U32"/>
    <property type="match status" value="1"/>
</dbReference>
<dbReference type="Pfam" id="PF01136">
    <property type="entry name" value="Peptidase_U32"/>
    <property type="match status" value="2"/>
</dbReference>
<dbReference type="InterPro" id="IPR001539">
    <property type="entry name" value="Peptidase_U32"/>
</dbReference>
<evidence type="ECO:0000313" key="2">
    <source>
        <dbReference type="EMBL" id="MPL91231.1"/>
    </source>
</evidence>
<dbReference type="InterPro" id="IPR051454">
    <property type="entry name" value="RNA/ubiquinone_mod_enzymes"/>
</dbReference>
<dbReference type="AlphaFoldDB" id="A0A644VIV7"/>
<dbReference type="InterPro" id="IPR020988">
    <property type="entry name" value="Pept_U32_collagenase"/>
</dbReference>
<feature type="domain" description="Peptidase U32 collagenase" evidence="1">
    <location>
        <begin position="392"/>
        <end position="512"/>
    </location>
</feature>
<comment type="caution">
    <text evidence="2">The sequence shown here is derived from an EMBL/GenBank/DDBJ whole genome shotgun (WGS) entry which is preliminary data.</text>
</comment>
<name>A0A644VIV7_9ZZZZ</name>
<dbReference type="PANTHER" id="PTHR30217:SF10">
    <property type="entry name" value="23S RRNA 5-HYDROXYCYTIDINE C2501 SYNTHASE"/>
    <property type="match status" value="1"/>
</dbReference>
<dbReference type="Pfam" id="PF12392">
    <property type="entry name" value="DUF3656"/>
    <property type="match status" value="1"/>
</dbReference>
<dbReference type="EMBL" id="VSSQ01000324">
    <property type="protein sequence ID" value="MPL91231.1"/>
    <property type="molecule type" value="Genomic_DNA"/>
</dbReference>
<reference evidence="2" key="1">
    <citation type="submission" date="2019-08" db="EMBL/GenBank/DDBJ databases">
        <authorList>
            <person name="Kucharzyk K."/>
            <person name="Murdoch R.W."/>
            <person name="Higgins S."/>
            <person name="Loffler F."/>
        </authorList>
    </citation>
    <scope>NUCLEOTIDE SEQUENCE</scope>
</reference>
<proteinExistence type="predicted"/>
<accession>A0A644VIV7</accession>
<dbReference type="PANTHER" id="PTHR30217">
    <property type="entry name" value="PEPTIDASE U32 FAMILY"/>
    <property type="match status" value="1"/>
</dbReference>
<evidence type="ECO:0000259" key="1">
    <source>
        <dbReference type="Pfam" id="PF12392"/>
    </source>
</evidence>
<gene>
    <name evidence="2" type="ORF">SDC9_37297</name>
</gene>
<organism evidence="2">
    <name type="scientific">bioreactor metagenome</name>
    <dbReference type="NCBI Taxonomy" id="1076179"/>
    <lineage>
        <taxon>unclassified sequences</taxon>
        <taxon>metagenomes</taxon>
        <taxon>ecological metagenomes</taxon>
    </lineage>
</organism>
<protein>
    <recommendedName>
        <fullName evidence="1">Peptidase U32 collagenase domain-containing protein</fullName>
    </recommendedName>
</protein>
<sequence>MVELLAPVGSKEALIAAVEAGADAVYMSGKAFGARAYAPNFTDEELAEAIRFAHLRNVLVYVTVNTLVDDSELPDLIKYLQHLYQSEVDAILVQDMGVAKLAKEVVPHLPLHASTQMTIHNLEGVQFLAGLGFKRIVLAREVSLADIQTICENSDVEIETFMHGALCISYSGQCLMSSMIGGRSGNRGRCAQPCRLPYTLIDEHNNEVLKGTDTGEYLLSPKDLKTLELIPELIQAGVKSFKIEGRMKRPEYVAIVVETYRRAIDAYLASSNRYEVDKQDVKDLTQIFNREFTTAYLKGKQGHLMMSDRRPNNRGVRVGRVLWYDGKNRTATIKLDEPLASNDIIDFWVKVGGRVSTTVTKMWVDGDETSFAPAHAEVVVPVSSPVKANDRVFKVFDAKLMGRARAFFKTSMPLNRVSVSAEVKVSEGQPMVIRLRDSDGYTSEVTTVFVAEKALKRPLSPDVITKQLERLGNTIFKLDKIICEIEGEVMVPISEINDARRRAIEDLEEVRLARFRRPPLPRNHIRITQFLPANLSKDKVMVKPGLVVNVDTVEKVHICLQTGADVIMFGGESFDHRNITADDYKKVVDLVRSNGKTVILSTPRIIKEWQRTVFYSDLELFMILKPDAVSISNLGTLQVAKTTELKLHGDYGLNIYNSAAVKFFQEMGLESLTLSPELTLSQVERLGGHQKILTECLVHGYIELMITEYCTMGSYLGDLHTGKCNQACMRGRYWLNDRKDVNFPLVTDQYCRMHVLNSKQLSMIPHVPKFGDMGINRIRIEGKYGTPMDIGKLTKLYREILDLGHEHPIFTNESLLKKFEQDITRGHYFRGVL</sequence>